<gene>
    <name evidence="15" type="ORF">AB675_9311</name>
</gene>
<feature type="transmembrane region" description="Helical" evidence="14">
    <location>
        <begin position="238"/>
        <end position="257"/>
    </location>
</feature>
<evidence type="ECO:0000313" key="15">
    <source>
        <dbReference type="EMBL" id="KPI41621.1"/>
    </source>
</evidence>
<dbReference type="PANTHER" id="PTHR31201:SF1">
    <property type="entry name" value="GLYCEROPHOSPHOCHOLINE ACYLTRANSFERASE 1"/>
    <property type="match status" value="1"/>
</dbReference>
<dbReference type="GO" id="GO:0016020">
    <property type="term" value="C:membrane"/>
    <property type="evidence" value="ECO:0007669"/>
    <property type="project" value="UniProtKB-SubCell"/>
</dbReference>
<feature type="transmembrane region" description="Helical" evidence="14">
    <location>
        <begin position="163"/>
        <end position="180"/>
    </location>
</feature>
<comment type="similarity">
    <text evidence="2">Belongs to the GPC1 family.</text>
</comment>
<reference evidence="15 16" key="1">
    <citation type="submission" date="2015-06" db="EMBL/GenBank/DDBJ databases">
        <title>Draft genome of the ant-associated black yeast Phialophora attae CBS 131958.</title>
        <authorList>
            <person name="Moreno L.F."/>
            <person name="Stielow B.J."/>
            <person name="de Hoog S."/>
            <person name="Vicente V.A."/>
            <person name="Weiss V.A."/>
            <person name="de Vries M."/>
            <person name="Cruz L.M."/>
            <person name="Souza E.M."/>
        </authorList>
    </citation>
    <scope>NUCLEOTIDE SEQUENCE [LARGE SCALE GENOMIC DNA]</scope>
    <source>
        <strain evidence="15 16">CBS 131958</strain>
    </source>
</reference>
<evidence type="ECO:0000256" key="7">
    <source>
        <dbReference type="ARBA" id="ARBA00022989"/>
    </source>
</evidence>
<dbReference type="STRING" id="1664694.A0A0N0NNH5"/>
<evidence type="ECO:0000256" key="8">
    <source>
        <dbReference type="ARBA" id="ARBA00023098"/>
    </source>
</evidence>
<dbReference type="GO" id="GO:0006656">
    <property type="term" value="P:phosphatidylcholine biosynthetic process"/>
    <property type="evidence" value="ECO:0007669"/>
    <property type="project" value="TreeGrafter"/>
</dbReference>
<feature type="transmembrane region" description="Helical" evidence="14">
    <location>
        <begin position="410"/>
        <end position="432"/>
    </location>
</feature>
<organism evidence="15 16">
    <name type="scientific">Cyphellophora attinorum</name>
    <dbReference type="NCBI Taxonomy" id="1664694"/>
    <lineage>
        <taxon>Eukaryota</taxon>
        <taxon>Fungi</taxon>
        <taxon>Dikarya</taxon>
        <taxon>Ascomycota</taxon>
        <taxon>Pezizomycotina</taxon>
        <taxon>Eurotiomycetes</taxon>
        <taxon>Chaetothyriomycetidae</taxon>
        <taxon>Chaetothyriales</taxon>
        <taxon>Cyphellophoraceae</taxon>
        <taxon>Cyphellophora</taxon>
    </lineage>
</organism>
<comment type="caution">
    <text evidence="15">The sequence shown here is derived from an EMBL/GenBank/DDBJ whole genome shotgun (WGS) entry which is preliminary data.</text>
</comment>
<evidence type="ECO:0000256" key="9">
    <source>
        <dbReference type="ARBA" id="ARBA00023136"/>
    </source>
</evidence>
<proteinExistence type="inferred from homology"/>
<evidence type="ECO:0000256" key="12">
    <source>
        <dbReference type="ARBA" id="ARBA00023315"/>
    </source>
</evidence>
<feature type="compositionally biased region" description="Polar residues" evidence="13">
    <location>
        <begin position="21"/>
        <end position="34"/>
    </location>
</feature>
<dbReference type="EMBL" id="LFJN01000009">
    <property type="protein sequence ID" value="KPI41621.1"/>
    <property type="molecule type" value="Genomic_DNA"/>
</dbReference>
<feature type="region of interest" description="Disordered" evidence="13">
    <location>
        <begin position="1"/>
        <end position="51"/>
    </location>
</feature>
<keyword evidence="7 14" id="KW-1133">Transmembrane helix</keyword>
<keyword evidence="5" id="KW-0808">Transferase</keyword>
<evidence type="ECO:0000256" key="11">
    <source>
        <dbReference type="ARBA" id="ARBA00023264"/>
    </source>
</evidence>
<evidence type="ECO:0000256" key="3">
    <source>
        <dbReference type="ARBA" id="ARBA00019082"/>
    </source>
</evidence>
<feature type="transmembrane region" description="Helical" evidence="14">
    <location>
        <begin position="315"/>
        <end position="338"/>
    </location>
</feature>
<evidence type="ECO:0000256" key="1">
    <source>
        <dbReference type="ARBA" id="ARBA00004141"/>
    </source>
</evidence>
<feature type="transmembrane region" description="Helical" evidence="14">
    <location>
        <begin position="383"/>
        <end position="404"/>
    </location>
</feature>
<feature type="region of interest" description="Disordered" evidence="13">
    <location>
        <begin position="486"/>
        <end position="533"/>
    </location>
</feature>
<evidence type="ECO:0000256" key="6">
    <source>
        <dbReference type="ARBA" id="ARBA00022692"/>
    </source>
</evidence>
<sequence>MSAPVDIPRSKTESSLDEHNTSYLGTSVDSETMNPPTPALTPGWTSSTPGSPALLSRSNSYFGSQSYHEDWETPLDKLTFFDIFDNLALPSRLEKLQATLTDQREKLKQRREKMAAGAATEWRKRVPTSEEQLAKYRSRLNKSMHGLNKRWSETVTISVKEKTSFISAVLNVFISGYLIGAVPDYFYYWFTAQLCYFMPVRLITYHRKGYHYFLADLCYFVNLLMLLTIWVFPRSKRLFIATYCLAYGNNAVAIVMWRNSLVFHSMDKVVSLFIHIMPPVTLHCIVHLTSKEALAERFPGAYSIKYSSPDSPVHYSLLSMVFFASVFYAAWQCFYHFFISVRRAEKIAAGRPTSFTWLRKSYAKTWLGKFVLNRSESLQEPTFMLIQYLYAVLTILPCPVWFWYRWPSAIFLLTVFTWSIWNGATFYMDVFGKRFQKELEQMKRDVAKWQDANGMLSPPSHAMDHSDEAGHKKRASLDGLSMLDQQGEAKSGDVKAAAQGSSMLASGTDAAVNTGATERRTPGSLLGIPSASK</sequence>
<dbReference type="RefSeq" id="XP_018001584.1">
    <property type="nucleotide sequence ID" value="XM_018149834.1"/>
</dbReference>
<dbReference type="VEuPathDB" id="FungiDB:AB675_9311"/>
<dbReference type="Proteomes" id="UP000038010">
    <property type="component" value="Unassembled WGS sequence"/>
</dbReference>
<evidence type="ECO:0000256" key="13">
    <source>
        <dbReference type="SAM" id="MobiDB-lite"/>
    </source>
</evidence>
<evidence type="ECO:0000256" key="2">
    <source>
        <dbReference type="ARBA" id="ARBA00006675"/>
    </source>
</evidence>
<keyword evidence="6 14" id="KW-0812">Transmembrane</keyword>
<feature type="transmembrane region" description="Helical" evidence="14">
    <location>
        <begin position="210"/>
        <end position="232"/>
    </location>
</feature>
<evidence type="ECO:0000256" key="4">
    <source>
        <dbReference type="ARBA" id="ARBA00022516"/>
    </source>
</evidence>
<dbReference type="Pfam" id="PF10998">
    <property type="entry name" value="DUF2838"/>
    <property type="match status" value="1"/>
</dbReference>
<name>A0A0N0NNH5_9EURO</name>
<keyword evidence="10" id="KW-0594">Phospholipid biosynthesis</keyword>
<comment type="subcellular location">
    <subcellularLocation>
        <location evidence="1">Membrane</location>
        <topology evidence="1">Multi-pass membrane protein</topology>
    </subcellularLocation>
</comment>
<dbReference type="InterPro" id="IPR021261">
    <property type="entry name" value="GPCAT"/>
</dbReference>
<evidence type="ECO:0000256" key="5">
    <source>
        <dbReference type="ARBA" id="ARBA00022679"/>
    </source>
</evidence>
<keyword evidence="12" id="KW-0012">Acyltransferase</keyword>
<keyword evidence="4" id="KW-0444">Lipid biosynthesis</keyword>
<dbReference type="GeneID" id="28741714"/>
<dbReference type="PANTHER" id="PTHR31201">
    <property type="entry name" value="OS01G0585100 PROTEIN"/>
    <property type="match status" value="1"/>
</dbReference>
<dbReference type="OrthoDB" id="406287at2759"/>
<feature type="compositionally biased region" description="Basic and acidic residues" evidence="13">
    <location>
        <begin position="8"/>
        <end position="20"/>
    </location>
</feature>
<evidence type="ECO:0000256" key="14">
    <source>
        <dbReference type="SAM" id="Phobius"/>
    </source>
</evidence>
<keyword evidence="16" id="KW-1185">Reference proteome</keyword>
<keyword evidence="9 14" id="KW-0472">Membrane</keyword>
<accession>A0A0N0NNH5</accession>
<protein>
    <recommendedName>
        <fullName evidence="3">Glycerophosphocholine acyltransferase 1</fullName>
    </recommendedName>
</protein>
<keyword evidence="11" id="KW-1208">Phospholipid metabolism</keyword>
<evidence type="ECO:0000256" key="10">
    <source>
        <dbReference type="ARBA" id="ARBA00023209"/>
    </source>
</evidence>
<dbReference type="GO" id="GO:0016746">
    <property type="term" value="F:acyltransferase activity"/>
    <property type="evidence" value="ECO:0007669"/>
    <property type="project" value="UniProtKB-KW"/>
</dbReference>
<evidence type="ECO:0000313" key="16">
    <source>
        <dbReference type="Proteomes" id="UP000038010"/>
    </source>
</evidence>
<keyword evidence="8" id="KW-0443">Lipid metabolism</keyword>
<dbReference type="AlphaFoldDB" id="A0A0N0NNH5"/>